<gene>
    <name evidence="1" type="ORF">E8M01_14435</name>
</gene>
<sequence length="72" mass="8199">MIMDKIFSNLNSSVKRLCFSVSPREIFDLVQRKIALLRCKSSAEIQAMPEKTQQNEAIMSSCSWSPSSWRAS</sequence>
<protein>
    <submittedName>
        <fullName evidence="1">Uncharacterized protein</fullName>
    </submittedName>
</protein>
<proteinExistence type="predicted"/>
<dbReference type="AlphaFoldDB" id="A0A4D7BB18"/>
<name>A0A4D7BB18_9HYPH</name>
<dbReference type="EMBL" id="CP039690">
    <property type="protein sequence ID" value="QCI65302.1"/>
    <property type="molecule type" value="Genomic_DNA"/>
</dbReference>
<dbReference type="RefSeq" id="WP_136960749.1">
    <property type="nucleotide sequence ID" value="NZ_CP039690.1"/>
</dbReference>
<accession>A0A4D7BB18</accession>
<evidence type="ECO:0000313" key="2">
    <source>
        <dbReference type="Proteomes" id="UP000298781"/>
    </source>
</evidence>
<dbReference type="KEGG" id="pstg:E8M01_14435"/>
<reference evidence="1 2" key="1">
    <citation type="submission" date="2019-04" db="EMBL/GenBank/DDBJ databases">
        <title>Phreatobacter aquaticus sp. nov.</title>
        <authorList>
            <person name="Choi A."/>
        </authorList>
    </citation>
    <scope>NUCLEOTIDE SEQUENCE [LARGE SCALE GENOMIC DNA]</scope>
    <source>
        <strain evidence="1 2">KCTC 52518</strain>
    </source>
</reference>
<organism evidence="1 2">
    <name type="scientific">Phreatobacter stygius</name>
    <dbReference type="NCBI Taxonomy" id="1940610"/>
    <lineage>
        <taxon>Bacteria</taxon>
        <taxon>Pseudomonadati</taxon>
        <taxon>Pseudomonadota</taxon>
        <taxon>Alphaproteobacteria</taxon>
        <taxon>Hyphomicrobiales</taxon>
        <taxon>Phreatobacteraceae</taxon>
        <taxon>Phreatobacter</taxon>
    </lineage>
</organism>
<dbReference type="Proteomes" id="UP000298781">
    <property type="component" value="Chromosome"/>
</dbReference>
<evidence type="ECO:0000313" key="1">
    <source>
        <dbReference type="EMBL" id="QCI65302.1"/>
    </source>
</evidence>
<keyword evidence="2" id="KW-1185">Reference proteome</keyword>